<feature type="chain" id="PRO_5038746470" evidence="1">
    <location>
        <begin position="20"/>
        <end position="653"/>
    </location>
</feature>
<comment type="caution">
    <text evidence="3">The sequence shown here is derived from an EMBL/GenBank/DDBJ whole genome shotgun (WGS) entry which is preliminary data.</text>
</comment>
<dbReference type="PROSITE" id="PS50853">
    <property type="entry name" value="FN3"/>
    <property type="match status" value="1"/>
</dbReference>
<dbReference type="InterPro" id="IPR008757">
    <property type="entry name" value="Peptidase_M6-like_domain"/>
</dbReference>
<protein>
    <submittedName>
        <fullName evidence="3">M6 family metalloprotease domain-containing protein</fullName>
    </submittedName>
</protein>
<dbReference type="GO" id="GO:0006508">
    <property type="term" value="P:proteolysis"/>
    <property type="evidence" value="ECO:0007669"/>
    <property type="project" value="InterPro"/>
</dbReference>
<dbReference type="Proteomes" id="UP000823865">
    <property type="component" value="Unassembled WGS sequence"/>
</dbReference>
<dbReference type="GO" id="GO:0008237">
    <property type="term" value="F:metallopeptidase activity"/>
    <property type="evidence" value="ECO:0007669"/>
    <property type="project" value="UniProtKB-KW"/>
</dbReference>
<sequence>MKKLFSTLLLSAIAWQLSAAPAEKTLKTIILLDGTTVEVTFWGDEYGCFYMDKQGRMFEPVGNGELFRCASYDLNTAMQRVARVKKTAAAARIGANLNPKGSYKVPVILVQFKDQSFSVAEGQSAVSSFYDKFCNGTKDGNYYTGAGSYGAVRDYFVSQSDSSLFWDFDIIGPITLDKETAYYGQDKDGNIDVNMAEFYKEAVAKALPLRSDWSVYDSNSDGMTDMVFFLYAGLGQANGGAASTIWPKETNGKMTVNDMSFAVSACCNELRPIKNNGIIVGAKADGIGIMCHEMSHVLGLPDFYNALHNTFGMDYWSVMDYGYFTNNGYNPGSYNGYERDFMGWRSLVELKETQTVRMKSLEDGGVAYKIVNDQNPNEYYVLHNMQPKGWDSKLSMLGHGMIVTHVDYDAEIWNTNQVNADMYHQRMTIIPANNKLIGNFNAETAEELLDALAGHPYPGKTGNVELSDTTVPAAEVYRGEFMKKPIKQIEEKDGVISFKFMPLGVLATPVLDEAVEENIPYGLQISWPAIEHAEAYRVEYTRLDDLNKEQVLVVDSVKTNSVRLNGLTEGVDYCYRVKALADQYENSVYSEWKTAGEPVTSIQDVPQDDTVVEIYHVQGTKVLTATLAEARRVLKKGLYVVKSENFNGKLYVK</sequence>
<dbReference type="InterPro" id="IPR013783">
    <property type="entry name" value="Ig-like_fold"/>
</dbReference>
<dbReference type="InterPro" id="IPR036116">
    <property type="entry name" value="FN3_sf"/>
</dbReference>
<dbReference type="Pfam" id="PF05547">
    <property type="entry name" value="Peptidase_M6"/>
    <property type="match status" value="1"/>
</dbReference>
<evidence type="ECO:0000256" key="1">
    <source>
        <dbReference type="SAM" id="SignalP"/>
    </source>
</evidence>
<dbReference type="CDD" id="cd00063">
    <property type="entry name" value="FN3"/>
    <property type="match status" value="1"/>
</dbReference>
<dbReference type="SUPFAM" id="SSF49265">
    <property type="entry name" value="Fibronectin type III"/>
    <property type="match status" value="1"/>
</dbReference>
<keyword evidence="3" id="KW-0482">Metalloprotease</keyword>
<proteinExistence type="predicted"/>
<dbReference type="PANTHER" id="PTHR41775">
    <property type="entry name" value="SECRETED PROTEIN-RELATED"/>
    <property type="match status" value="1"/>
</dbReference>
<evidence type="ECO:0000313" key="4">
    <source>
        <dbReference type="Proteomes" id="UP000823865"/>
    </source>
</evidence>
<organism evidence="3 4">
    <name type="scientific">Candidatus Paraprevotella stercoravium</name>
    <dbReference type="NCBI Taxonomy" id="2838725"/>
    <lineage>
        <taxon>Bacteria</taxon>
        <taxon>Pseudomonadati</taxon>
        <taxon>Bacteroidota</taxon>
        <taxon>Bacteroidia</taxon>
        <taxon>Bacteroidales</taxon>
        <taxon>Prevotellaceae</taxon>
        <taxon>Paraprevotella</taxon>
    </lineage>
</organism>
<name>A0A9E2L8M9_9BACT</name>
<dbReference type="InterPro" id="IPR003961">
    <property type="entry name" value="FN3_dom"/>
</dbReference>
<keyword evidence="3" id="KW-0378">Hydrolase</keyword>
<reference evidence="3" key="1">
    <citation type="journal article" date="2021" name="PeerJ">
        <title>Extensive microbial diversity within the chicken gut microbiome revealed by metagenomics and culture.</title>
        <authorList>
            <person name="Gilroy R."/>
            <person name="Ravi A."/>
            <person name="Getino M."/>
            <person name="Pursley I."/>
            <person name="Horton D.L."/>
            <person name="Alikhan N.F."/>
            <person name="Baker D."/>
            <person name="Gharbi K."/>
            <person name="Hall N."/>
            <person name="Watson M."/>
            <person name="Adriaenssens E.M."/>
            <person name="Foster-Nyarko E."/>
            <person name="Jarju S."/>
            <person name="Secka A."/>
            <person name="Antonio M."/>
            <person name="Oren A."/>
            <person name="Chaudhuri R.R."/>
            <person name="La Ragione R."/>
            <person name="Hildebrand F."/>
            <person name="Pallen M.J."/>
        </authorList>
    </citation>
    <scope>NUCLEOTIDE SEQUENCE</scope>
    <source>
        <strain evidence="3">G3-2149</strain>
    </source>
</reference>
<feature type="signal peptide" evidence="1">
    <location>
        <begin position="1"/>
        <end position="19"/>
    </location>
</feature>
<dbReference type="AlphaFoldDB" id="A0A9E2L8M9"/>
<dbReference type="NCBIfam" id="TIGR03296">
    <property type="entry name" value="M6dom_TIGR03296"/>
    <property type="match status" value="1"/>
</dbReference>
<keyword evidence="1" id="KW-0732">Signal</keyword>
<reference evidence="3" key="2">
    <citation type="submission" date="2021-04" db="EMBL/GenBank/DDBJ databases">
        <authorList>
            <person name="Gilroy R."/>
        </authorList>
    </citation>
    <scope>NUCLEOTIDE SEQUENCE</scope>
    <source>
        <strain evidence="3">G3-2149</strain>
    </source>
</reference>
<feature type="domain" description="Fibronectin type-III" evidence="2">
    <location>
        <begin position="509"/>
        <end position="604"/>
    </location>
</feature>
<dbReference type="Gene3D" id="2.60.40.10">
    <property type="entry name" value="Immunoglobulins"/>
    <property type="match status" value="1"/>
</dbReference>
<keyword evidence="3" id="KW-0645">Protease</keyword>
<dbReference type="PANTHER" id="PTHR41775:SF1">
    <property type="entry name" value="PEPTIDASE M6-LIKE DOMAIN-CONTAINING PROTEIN"/>
    <property type="match status" value="1"/>
</dbReference>
<evidence type="ECO:0000313" key="3">
    <source>
        <dbReference type="EMBL" id="MBU3853723.1"/>
    </source>
</evidence>
<evidence type="ECO:0000259" key="2">
    <source>
        <dbReference type="PROSITE" id="PS50853"/>
    </source>
</evidence>
<accession>A0A9E2L8M9</accession>
<dbReference type="SUPFAM" id="SSF55486">
    <property type="entry name" value="Metalloproteases ('zincins'), catalytic domain"/>
    <property type="match status" value="1"/>
</dbReference>
<gene>
    <name evidence="3" type="ORF">H9789_07920</name>
</gene>
<dbReference type="EMBL" id="JAHLFU010000169">
    <property type="protein sequence ID" value="MBU3853723.1"/>
    <property type="molecule type" value="Genomic_DNA"/>
</dbReference>